<comment type="caution">
    <text evidence="17">The sequence shown here is derived from an EMBL/GenBank/DDBJ whole genome shotgun (WGS) entry which is preliminary data.</text>
</comment>
<evidence type="ECO:0000256" key="2">
    <source>
        <dbReference type="ARBA" id="ARBA00010527"/>
    </source>
</evidence>
<dbReference type="InterPro" id="IPR019998">
    <property type="entry name" value="Membr_insert_YidC"/>
</dbReference>
<gene>
    <name evidence="13" type="primary">yidC</name>
    <name evidence="17" type="ORF">BSZ32_01515</name>
</gene>
<evidence type="ECO:0000313" key="18">
    <source>
        <dbReference type="Proteomes" id="UP000239907"/>
    </source>
</evidence>
<keyword evidence="10 13" id="KW-0143">Chaperone</keyword>
<sequence length="633" mass="71334">MDRKAWIILILCGIGLVANTMFMGDTDKARKQLELQEKKQEQIAEVQKSGPETEFVTEKPTLPEPKEDQPHTLVGKDGEVVDVIYTFTSFGGGVKTAEFPQQKTIYGEGHIELNKLSSYPVGAIASDYRKIDGSFYELVEKSKSSVTYKGKLASGLEVTKTWKLVEKEEAKGYQLTLNVHFKNASSAAINLADYGVYTGTAAPLHGKEMQDKAGWFYYEDGSFEFDKQGPFKGGMFSDAKAVEVIKPSSLEYAGVNNQFFTTFFMPKGFQADSIWATGVERDIQEDEKMLKRWVFTMGVNFPHQMLNAGSEQTYSLDVYMGPKQREIISNVAVNTEAVMNYGWFIFIPVATFMSWALNTIHGWFGAASWAWGVSVILLTVFIRIIIWPLHNKSTRTMKRMGKLQPIMKEMREKYADNPQKLNQETMKLYKTYGVNPMGGCLPMLVQIPIFFGVFKMLGSAVEIRGAEFLWVSDLARPDTVAHILGYPINLLPIVMAITMVFQMRLTPQSGDKMQRRIFMLMPLMFFFFCYNYAAALALYWSTQNIVSIVQTLLMKKLPEPELNEKSEKPGKDDGKPRKKGMFEKLAERMEDVQRQQEVAAGRKPGGNSQASNPAAGEMKQAKKPKKQNPKTGG</sequence>
<evidence type="ECO:0000259" key="15">
    <source>
        <dbReference type="Pfam" id="PF02096"/>
    </source>
</evidence>
<proteinExistence type="inferred from homology"/>
<evidence type="ECO:0000256" key="7">
    <source>
        <dbReference type="ARBA" id="ARBA00022927"/>
    </source>
</evidence>
<dbReference type="CDD" id="cd20070">
    <property type="entry name" value="5TM_YidC_Alb3"/>
    <property type="match status" value="1"/>
</dbReference>
<dbReference type="NCBIfam" id="TIGR03593">
    <property type="entry name" value="yidC_nterm"/>
    <property type="match status" value="1"/>
</dbReference>
<evidence type="ECO:0000256" key="6">
    <source>
        <dbReference type="ARBA" id="ARBA00022692"/>
    </source>
</evidence>
<evidence type="ECO:0000256" key="5">
    <source>
        <dbReference type="ARBA" id="ARBA00022475"/>
    </source>
</evidence>
<feature type="transmembrane region" description="Helical" evidence="13">
    <location>
        <begin position="338"/>
        <end position="357"/>
    </location>
</feature>
<keyword evidence="8 13" id="KW-1133">Transmembrane helix</keyword>
<reference evidence="17 18" key="1">
    <citation type="submission" date="2016-12" db="EMBL/GenBank/DDBJ databases">
        <title>Study of bacterial adaptation to deep sea.</title>
        <authorList>
            <person name="Song J."/>
            <person name="Yoshizawa S."/>
            <person name="Kogure K."/>
        </authorList>
    </citation>
    <scope>NUCLEOTIDE SEQUENCE [LARGE SCALE GENOMIC DNA]</scope>
    <source>
        <strain evidence="17 18">SAORIC-165</strain>
    </source>
</reference>
<feature type="compositionally biased region" description="Basic residues" evidence="14">
    <location>
        <begin position="621"/>
        <end position="633"/>
    </location>
</feature>
<keyword evidence="6 13" id="KW-0812">Transmembrane</keyword>
<name>A0A2S7TX62_9BACT</name>
<feature type="compositionally biased region" description="Basic and acidic residues" evidence="14">
    <location>
        <begin position="64"/>
        <end position="73"/>
    </location>
</feature>
<feature type="compositionally biased region" description="Basic and acidic residues" evidence="14">
    <location>
        <begin position="560"/>
        <end position="594"/>
    </location>
</feature>
<dbReference type="Gene3D" id="2.70.98.90">
    <property type="match status" value="1"/>
</dbReference>
<protein>
    <recommendedName>
        <fullName evidence="3 13">Membrane protein insertase YidC</fullName>
    </recommendedName>
    <alternativeName>
        <fullName evidence="12 13">Foldase YidC</fullName>
    </alternativeName>
    <alternativeName>
        <fullName evidence="11 13">Membrane integrase YidC</fullName>
    </alternativeName>
    <alternativeName>
        <fullName evidence="13">Membrane protein YidC</fullName>
    </alternativeName>
</protein>
<feature type="transmembrane region" description="Helical" evidence="13">
    <location>
        <begin position="6"/>
        <end position="24"/>
    </location>
</feature>
<dbReference type="InterPro" id="IPR047196">
    <property type="entry name" value="YidC_ALB_C"/>
</dbReference>
<dbReference type="OrthoDB" id="9780552at2"/>
<comment type="subcellular location">
    <subcellularLocation>
        <location evidence="1">Cell inner membrane</location>
        <topology evidence="1">Multi-pass membrane protein</topology>
    </subcellularLocation>
    <subcellularLocation>
        <location evidence="13">Cell membrane</location>
        <topology evidence="13">Multi-pass membrane protein</topology>
    </subcellularLocation>
</comment>
<dbReference type="InterPro" id="IPR038221">
    <property type="entry name" value="YidC_periplasmic_sf"/>
</dbReference>
<evidence type="ECO:0000313" key="17">
    <source>
        <dbReference type="EMBL" id="PQJ27299.1"/>
    </source>
</evidence>
<evidence type="ECO:0000256" key="12">
    <source>
        <dbReference type="ARBA" id="ARBA00033342"/>
    </source>
</evidence>
<feature type="transmembrane region" description="Helical" evidence="13">
    <location>
        <begin position="483"/>
        <end position="505"/>
    </location>
</feature>
<evidence type="ECO:0000259" key="16">
    <source>
        <dbReference type="Pfam" id="PF14849"/>
    </source>
</evidence>
<comment type="function">
    <text evidence="13">Required for the insertion and/or proper folding and/or complex formation of integral membrane proteins into the membrane. Involved in integration of membrane proteins that insert both dependently and independently of the Sec translocase complex, as well as at least some lipoproteins. Aids folding of multispanning membrane proteins.</text>
</comment>
<feature type="transmembrane region" description="Helical" evidence="13">
    <location>
        <begin position="369"/>
        <end position="390"/>
    </location>
</feature>
<keyword evidence="4 13" id="KW-0813">Transport</keyword>
<dbReference type="PANTHER" id="PTHR12428:SF65">
    <property type="entry name" value="CYTOCHROME C OXIDASE ASSEMBLY PROTEIN COX18, MITOCHONDRIAL"/>
    <property type="match status" value="1"/>
</dbReference>
<keyword evidence="9 13" id="KW-0472">Membrane</keyword>
<feature type="transmembrane region" description="Helical" evidence="13">
    <location>
        <begin position="440"/>
        <end position="463"/>
    </location>
</feature>
<dbReference type="HAMAP" id="MF_01810">
    <property type="entry name" value="YidC_type1"/>
    <property type="match status" value="1"/>
</dbReference>
<feature type="region of interest" description="Disordered" evidence="14">
    <location>
        <begin position="560"/>
        <end position="633"/>
    </location>
</feature>
<dbReference type="PRINTS" id="PR01900">
    <property type="entry name" value="YIDCPROTEIN"/>
</dbReference>
<evidence type="ECO:0000256" key="11">
    <source>
        <dbReference type="ARBA" id="ARBA00033245"/>
    </source>
</evidence>
<feature type="region of interest" description="Disordered" evidence="14">
    <location>
        <begin position="41"/>
        <end position="73"/>
    </location>
</feature>
<dbReference type="InterPro" id="IPR028053">
    <property type="entry name" value="Membr_insert_YidC_N"/>
</dbReference>
<dbReference type="InterPro" id="IPR028055">
    <property type="entry name" value="YidC/Oxa/ALB_C"/>
</dbReference>
<organism evidence="17 18">
    <name type="scientific">Rubritalea profundi</name>
    <dbReference type="NCBI Taxonomy" id="1658618"/>
    <lineage>
        <taxon>Bacteria</taxon>
        <taxon>Pseudomonadati</taxon>
        <taxon>Verrucomicrobiota</taxon>
        <taxon>Verrucomicrobiia</taxon>
        <taxon>Verrucomicrobiales</taxon>
        <taxon>Rubritaleaceae</taxon>
        <taxon>Rubritalea</taxon>
    </lineage>
</organism>
<feature type="domain" description="Membrane insertase YidC N-terminal" evidence="16">
    <location>
        <begin position="136"/>
        <end position="347"/>
    </location>
</feature>
<dbReference type="Proteomes" id="UP000239907">
    <property type="component" value="Unassembled WGS sequence"/>
</dbReference>
<dbReference type="Pfam" id="PF14849">
    <property type="entry name" value="YidC_periplas"/>
    <property type="match status" value="1"/>
</dbReference>
<dbReference type="InterPro" id="IPR001708">
    <property type="entry name" value="YidC/ALB3/OXA1/COX18"/>
</dbReference>
<feature type="domain" description="Membrane insertase YidC/Oxa/ALB C-terminal" evidence="15">
    <location>
        <begin position="371"/>
        <end position="556"/>
    </location>
</feature>
<comment type="subunit">
    <text evidence="13">Interacts with the Sec translocase complex via SecD. Specifically interacts with transmembrane segments of nascent integral membrane proteins during membrane integration.</text>
</comment>
<dbReference type="EMBL" id="MQWA01000001">
    <property type="protein sequence ID" value="PQJ27299.1"/>
    <property type="molecule type" value="Genomic_DNA"/>
</dbReference>
<dbReference type="GO" id="GO:0015031">
    <property type="term" value="P:protein transport"/>
    <property type="evidence" value="ECO:0007669"/>
    <property type="project" value="UniProtKB-KW"/>
</dbReference>
<evidence type="ECO:0000256" key="3">
    <source>
        <dbReference type="ARBA" id="ARBA00015325"/>
    </source>
</evidence>
<comment type="similarity">
    <text evidence="2 13">Belongs to the OXA1/ALB3/YidC family. Type 1 subfamily.</text>
</comment>
<dbReference type="PANTHER" id="PTHR12428">
    <property type="entry name" value="OXA1"/>
    <property type="match status" value="1"/>
</dbReference>
<keyword evidence="5 13" id="KW-1003">Cell membrane</keyword>
<dbReference type="GO" id="GO:0032977">
    <property type="term" value="F:membrane insertase activity"/>
    <property type="evidence" value="ECO:0007669"/>
    <property type="project" value="InterPro"/>
</dbReference>
<dbReference type="GO" id="GO:0051205">
    <property type="term" value="P:protein insertion into membrane"/>
    <property type="evidence" value="ECO:0007669"/>
    <property type="project" value="TreeGrafter"/>
</dbReference>
<evidence type="ECO:0000256" key="4">
    <source>
        <dbReference type="ARBA" id="ARBA00022448"/>
    </source>
</evidence>
<dbReference type="GO" id="GO:0005886">
    <property type="term" value="C:plasma membrane"/>
    <property type="evidence" value="ECO:0007669"/>
    <property type="project" value="UniProtKB-SubCell"/>
</dbReference>
<accession>A0A2S7TX62</accession>
<dbReference type="RefSeq" id="WP_105041782.1">
    <property type="nucleotide sequence ID" value="NZ_MQWA01000001.1"/>
</dbReference>
<feature type="transmembrane region" description="Helical" evidence="13">
    <location>
        <begin position="517"/>
        <end position="540"/>
    </location>
</feature>
<dbReference type="CDD" id="cd19961">
    <property type="entry name" value="EcYidC-like_peri"/>
    <property type="match status" value="1"/>
</dbReference>
<evidence type="ECO:0000256" key="8">
    <source>
        <dbReference type="ARBA" id="ARBA00022989"/>
    </source>
</evidence>
<dbReference type="NCBIfam" id="TIGR03592">
    <property type="entry name" value="yidC_oxa1_cterm"/>
    <property type="match status" value="1"/>
</dbReference>
<evidence type="ECO:0000256" key="13">
    <source>
        <dbReference type="HAMAP-Rule" id="MF_01810"/>
    </source>
</evidence>
<keyword evidence="7 13" id="KW-0653">Protein transport</keyword>
<dbReference type="AlphaFoldDB" id="A0A2S7TX62"/>
<evidence type="ECO:0000256" key="10">
    <source>
        <dbReference type="ARBA" id="ARBA00023186"/>
    </source>
</evidence>
<keyword evidence="18" id="KW-1185">Reference proteome</keyword>
<evidence type="ECO:0000256" key="9">
    <source>
        <dbReference type="ARBA" id="ARBA00023136"/>
    </source>
</evidence>
<evidence type="ECO:0000256" key="1">
    <source>
        <dbReference type="ARBA" id="ARBA00004429"/>
    </source>
</evidence>
<evidence type="ECO:0000256" key="14">
    <source>
        <dbReference type="SAM" id="MobiDB-lite"/>
    </source>
</evidence>
<dbReference type="Pfam" id="PF02096">
    <property type="entry name" value="60KD_IMP"/>
    <property type="match status" value="1"/>
</dbReference>